<dbReference type="AlphaFoldDB" id="A0A2M7T8J0"/>
<organism evidence="1 2">
    <name type="scientific">Candidatus Aquicultor secundus</name>
    <dbReference type="NCBI Taxonomy" id="1973895"/>
    <lineage>
        <taxon>Bacteria</taxon>
        <taxon>Bacillati</taxon>
        <taxon>Actinomycetota</taxon>
        <taxon>Candidatus Aquicultoria</taxon>
        <taxon>Candidatus Aquicultorales</taxon>
        <taxon>Candidatus Aquicultoraceae</taxon>
        <taxon>Candidatus Aquicultor</taxon>
    </lineage>
</organism>
<gene>
    <name evidence="1" type="ORF">COY37_04585</name>
</gene>
<dbReference type="Proteomes" id="UP000230956">
    <property type="component" value="Unassembled WGS sequence"/>
</dbReference>
<proteinExistence type="predicted"/>
<evidence type="ECO:0000313" key="2">
    <source>
        <dbReference type="Proteomes" id="UP000230956"/>
    </source>
</evidence>
<reference evidence="2" key="1">
    <citation type="submission" date="2017-09" db="EMBL/GenBank/DDBJ databases">
        <title>Depth-based differentiation of microbial function through sediment-hosted aquifers and enrichment of novel symbionts in the deep terrestrial subsurface.</title>
        <authorList>
            <person name="Probst A.J."/>
            <person name="Ladd B."/>
            <person name="Jarett J.K."/>
            <person name="Geller-Mcgrath D.E."/>
            <person name="Sieber C.M.K."/>
            <person name="Emerson J.B."/>
            <person name="Anantharaman K."/>
            <person name="Thomas B.C."/>
            <person name="Malmstrom R."/>
            <person name="Stieglmeier M."/>
            <person name="Klingl A."/>
            <person name="Woyke T."/>
            <person name="Ryan C.M."/>
            <person name="Banfield J.F."/>
        </authorList>
    </citation>
    <scope>NUCLEOTIDE SEQUENCE [LARGE SCALE GENOMIC DNA]</scope>
</reference>
<name>A0A2M7T8J0_9ACTN</name>
<dbReference type="RefSeq" id="WP_286976383.1">
    <property type="nucleotide sequence ID" value="NZ_PEXG01000121.1"/>
</dbReference>
<sequence>MLISTVLFTDGEERQFRAESLSVGAPSENLVRVDLADGTEILIPFYSVKQIITQDLPVDAISPEIFNENVPS</sequence>
<protein>
    <submittedName>
        <fullName evidence="1">Uncharacterized protein</fullName>
    </submittedName>
</protein>
<evidence type="ECO:0000313" key="1">
    <source>
        <dbReference type="EMBL" id="PIZ39771.1"/>
    </source>
</evidence>
<dbReference type="EMBL" id="PFNG01000107">
    <property type="protein sequence ID" value="PIZ39771.1"/>
    <property type="molecule type" value="Genomic_DNA"/>
</dbReference>
<accession>A0A2M7T8J0</accession>
<comment type="caution">
    <text evidence="1">The sequence shown here is derived from an EMBL/GenBank/DDBJ whole genome shotgun (WGS) entry which is preliminary data.</text>
</comment>